<dbReference type="PANTHER" id="PTHR42731">
    <property type="entry name" value="SLL1084 PROTEIN"/>
    <property type="match status" value="1"/>
</dbReference>
<dbReference type="InterPro" id="IPR045784">
    <property type="entry name" value="Radical_SAM_N2"/>
</dbReference>
<evidence type="ECO:0000259" key="1">
    <source>
        <dbReference type="Pfam" id="PF19864"/>
    </source>
</evidence>
<dbReference type="Proteomes" id="UP000182631">
    <property type="component" value="Unassembled WGS sequence"/>
</dbReference>
<reference evidence="3" key="1">
    <citation type="submission" date="2016-02" db="EMBL/GenBank/DDBJ databases">
        <authorList>
            <person name="liu f."/>
        </authorList>
    </citation>
    <scope>NUCLEOTIDE SEQUENCE [LARGE SCALE GENOMIC DNA]</scope>
</reference>
<organism evidence="2 3">
    <name type="scientific">Candidatus Synechococcus spongiarum</name>
    <dbReference type="NCBI Taxonomy" id="431041"/>
    <lineage>
        <taxon>Bacteria</taxon>
        <taxon>Bacillati</taxon>
        <taxon>Cyanobacteriota</taxon>
        <taxon>Cyanophyceae</taxon>
        <taxon>Synechococcales</taxon>
        <taxon>Synechococcaceae</taxon>
        <taxon>Synechococcus</taxon>
    </lineage>
</organism>
<name>A0A164ZPP6_9SYNE</name>
<dbReference type="EMBL" id="FITM01000014">
    <property type="protein sequence ID" value="SAY38267.1"/>
    <property type="molecule type" value="Genomic_DNA"/>
</dbReference>
<proteinExistence type="predicted"/>
<dbReference type="PANTHER" id="PTHR42731:SF1">
    <property type="entry name" value="RADICAL SAM DOMAIN PROTEIN"/>
    <property type="match status" value="1"/>
</dbReference>
<feature type="domain" description="Radical SAM" evidence="1">
    <location>
        <begin position="61"/>
        <end position="219"/>
    </location>
</feature>
<gene>
    <name evidence="2" type="ORF">FLM9_127</name>
</gene>
<dbReference type="AlphaFoldDB" id="A0A164ZPP6"/>
<keyword evidence="3" id="KW-1185">Reference proteome</keyword>
<sequence length="233" mass="25456">MPPAAATAPVPFRKLVDRGISKPGRYLGQERGALHQPWEQASLRWCLTYPELYEVGASNLGHVILYGILNRLPGQLCDRAYLPAADLAARLRQQGVPLFAVESRRPLKAFDVLGFSLSYELGATNILEMLDLSGLPLWARQRADVPLDHPQAQPLVFAGGQTATSNPEPYAAFFDFMALGDGEELLPEIGLVVQEGKAAGLSRSALLRDLAQVPGVYVPSLYQRNNDGRVVPR</sequence>
<accession>A0A164ZPP6</accession>
<evidence type="ECO:0000313" key="3">
    <source>
        <dbReference type="Proteomes" id="UP000182631"/>
    </source>
</evidence>
<feature type="non-terminal residue" evidence="2">
    <location>
        <position position="233"/>
    </location>
</feature>
<dbReference type="Pfam" id="PF19864">
    <property type="entry name" value="Radical_SAM_N2"/>
    <property type="match status" value="1"/>
</dbReference>
<evidence type="ECO:0000313" key="2">
    <source>
        <dbReference type="EMBL" id="SAY38267.1"/>
    </source>
</evidence>
<protein>
    <submittedName>
        <fullName evidence="2">FIG092679: Fe-S oxidoreductase</fullName>
    </submittedName>
</protein>